<name>A0A497XF33_9PROT</name>
<proteinExistence type="predicted"/>
<accession>A0A497XF33</accession>
<keyword evidence="2" id="KW-1185">Reference proteome</keyword>
<dbReference type="RefSeq" id="WP_121241060.1">
    <property type="nucleotide sequence ID" value="NZ_BHVV01000006.1"/>
</dbReference>
<organism evidence="1 2">
    <name type="scientific">Sulfurisoma sediminicola</name>
    <dbReference type="NCBI Taxonomy" id="1381557"/>
    <lineage>
        <taxon>Bacteria</taxon>
        <taxon>Pseudomonadati</taxon>
        <taxon>Pseudomonadota</taxon>
        <taxon>Betaproteobacteria</taxon>
        <taxon>Nitrosomonadales</taxon>
        <taxon>Sterolibacteriaceae</taxon>
        <taxon>Sulfurisoma</taxon>
    </lineage>
</organism>
<evidence type="ECO:0000313" key="1">
    <source>
        <dbReference type="EMBL" id="RLJ64767.1"/>
    </source>
</evidence>
<sequence>MGRKQLAPEEGMQKTLSLRISEWLTQYLERSREALEREGQKLTTSDVARQLLINSAGRDMPIGFVVDKEEMLRGILRAQRDDLPLTQHHYAFLADQAHTTYQQTRRDFVRADLLKNNLNAFAAFITLCKQQGHDIPDDRARYYRSNLGTKAQEKTDLPDSINEGNSLVDSLGIPFRTTGEFMSRNLEVALRDEKGLADDEVDRVLRPYLPGLLLLALRSFTYENDRPVDGVENHHEMIDRLKIRASLNHRNEHFSISFADGNGDLSVLITPASSSWMLTCRYERFVDFVELTRLDRGAESDYFRLEHVPHMGGVFFLSAKGAEVNISIRFTQDEMLGMRTLCNVISAEPEYARVFKLLELRYGSV</sequence>
<gene>
    <name evidence="1" type="ORF">DFR35_1413</name>
</gene>
<dbReference type="AlphaFoldDB" id="A0A497XF33"/>
<dbReference type="Proteomes" id="UP000268908">
    <property type="component" value="Unassembled WGS sequence"/>
</dbReference>
<comment type="caution">
    <text evidence="1">The sequence shown here is derived from an EMBL/GenBank/DDBJ whole genome shotgun (WGS) entry which is preliminary data.</text>
</comment>
<protein>
    <submittedName>
        <fullName evidence="1">Uncharacterized protein</fullName>
    </submittedName>
</protein>
<dbReference type="EMBL" id="RCCI01000005">
    <property type="protein sequence ID" value="RLJ64767.1"/>
    <property type="molecule type" value="Genomic_DNA"/>
</dbReference>
<reference evidence="1 2" key="1">
    <citation type="submission" date="2018-10" db="EMBL/GenBank/DDBJ databases">
        <title>Genomic Encyclopedia of Type Strains, Phase IV (KMG-IV): sequencing the most valuable type-strain genomes for metagenomic binning, comparative biology and taxonomic classification.</title>
        <authorList>
            <person name="Goeker M."/>
        </authorList>
    </citation>
    <scope>NUCLEOTIDE SEQUENCE [LARGE SCALE GENOMIC DNA]</scope>
    <source>
        <strain evidence="1 2">DSM 26916</strain>
    </source>
</reference>
<evidence type="ECO:0000313" key="2">
    <source>
        <dbReference type="Proteomes" id="UP000268908"/>
    </source>
</evidence>